<keyword evidence="3 7" id="KW-0210">Decarboxylase</keyword>
<sequence length="287" mass="32207">MIIDRLHEEVLNKGNVCVGLDTHYDYIPEGFKKRFNSPAECILNYNLSLIDALKDKCAIFKVQISYYEALGLEGLKVYAETLKYIRKNGMLAISDIKRGDIAKTAGQYAKAHFEGDFESDFITVNPYMGMDSIEPYEEYIKRGDKGIFPLIRTSNKGARDIQFEKLENGKTVFEHTGDQIYNLANKYIGNCGYSSIGGVVGCTHEDESEEIRNRYKNMFFLIPGYGAQGGAATVVNKLLNRGNGGVVNSSRGILMAYKKYENGELNPIECAVKEVEDMRKVIGVIHE</sequence>
<comment type="similarity">
    <text evidence="2 7">Belongs to the OMP decarboxylase family. Type 2 subfamily.</text>
</comment>
<evidence type="ECO:0000313" key="9">
    <source>
        <dbReference type="EMBL" id="MCM1990460.1"/>
    </source>
</evidence>
<comment type="caution">
    <text evidence="9">The sequence shown here is derived from an EMBL/GenBank/DDBJ whole genome shotgun (WGS) entry which is preliminary data.</text>
</comment>
<evidence type="ECO:0000256" key="2">
    <source>
        <dbReference type="ARBA" id="ARBA00008847"/>
    </source>
</evidence>
<dbReference type="Gene3D" id="3.20.20.70">
    <property type="entry name" value="Aldolase class I"/>
    <property type="match status" value="1"/>
</dbReference>
<reference evidence="9" key="2">
    <citation type="submission" date="2021-04" db="EMBL/GenBank/DDBJ databases">
        <authorList>
            <person name="Dong X."/>
        </authorList>
    </citation>
    <scope>NUCLEOTIDE SEQUENCE</scope>
    <source>
        <strain evidence="9">ZWT</strain>
    </source>
</reference>
<dbReference type="Proteomes" id="UP001056429">
    <property type="component" value="Unassembled WGS sequence"/>
</dbReference>
<dbReference type="CDD" id="cd04725">
    <property type="entry name" value="OMP_decarboxylase_like"/>
    <property type="match status" value="1"/>
</dbReference>
<comment type="catalytic activity">
    <reaction evidence="6 7">
        <text>orotidine 5'-phosphate + H(+) = UMP + CO2</text>
        <dbReference type="Rhea" id="RHEA:11596"/>
        <dbReference type="ChEBI" id="CHEBI:15378"/>
        <dbReference type="ChEBI" id="CHEBI:16526"/>
        <dbReference type="ChEBI" id="CHEBI:57538"/>
        <dbReference type="ChEBI" id="CHEBI:57865"/>
        <dbReference type="EC" id="4.1.1.23"/>
    </reaction>
</comment>
<dbReference type="InterPro" id="IPR018089">
    <property type="entry name" value="OMPdecase_AS"/>
</dbReference>
<proteinExistence type="inferred from homology"/>
<name>A0A9J6P237_9CLOT</name>
<keyword evidence="10" id="KW-1185">Reference proteome</keyword>
<dbReference type="GO" id="GO:0044205">
    <property type="term" value="P:'de novo' UMP biosynthetic process"/>
    <property type="evidence" value="ECO:0007669"/>
    <property type="project" value="UniProtKB-UniRule"/>
</dbReference>
<dbReference type="InterPro" id="IPR013785">
    <property type="entry name" value="Aldolase_TIM"/>
</dbReference>
<keyword evidence="5 7" id="KW-0456">Lyase</keyword>
<dbReference type="NCBIfam" id="TIGR02127">
    <property type="entry name" value="pyrF_sub2"/>
    <property type="match status" value="1"/>
</dbReference>
<organism evidence="9 10">
    <name type="scientific">Oceanirhabdus seepicola</name>
    <dbReference type="NCBI Taxonomy" id="2828781"/>
    <lineage>
        <taxon>Bacteria</taxon>
        <taxon>Bacillati</taxon>
        <taxon>Bacillota</taxon>
        <taxon>Clostridia</taxon>
        <taxon>Eubacteriales</taxon>
        <taxon>Clostridiaceae</taxon>
        <taxon>Oceanirhabdus</taxon>
    </lineage>
</organism>
<dbReference type="SMART" id="SM00934">
    <property type="entry name" value="OMPdecase"/>
    <property type="match status" value="1"/>
</dbReference>
<evidence type="ECO:0000259" key="8">
    <source>
        <dbReference type="SMART" id="SM00934"/>
    </source>
</evidence>
<comment type="pathway">
    <text evidence="1 7">Pyrimidine metabolism; UMP biosynthesis via de novo pathway; UMP from orotate: step 2/2.</text>
</comment>
<dbReference type="PANTHER" id="PTHR43375:SF1">
    <property type="entry name" value="OROTIDINE 5'-PHOSPHATE DECARBOXYLASE"/>
    <property type="match status" value="1"/>
</dbReference>
<accession>A0A9J6P237</accession>
<evidence type="ECO:0000313" key="10">
    <source>
        <dbReference type="Proteomes" id="UP001056429"/>
    </source>
</evidence>
<dbReference type="AlphaFoldDB" id="A0A9J6P237"/>
<gene>
    <name evidence="7 9" type="primary">pyrF</name>
    <name evidence="9" type="ORF">KDK92_12080</name>
</gene>
<evidence type="ECO:0000256" key="4">
    <source>
        <dbReference type="ARBA" id="ARBA00022975"/>
    </source>
</evidence>
<dbReference type="EC" id="4.1.1.23" evidence="7"/>
<dbReference type="GO" id="GO:0004590">
    <property type="term" value="F:orotidine-5'-phosphate decarboxylase activity"/>
    <property type="evidence" value="ECO:0007669"/>
    <property type="project" value="UniProtKB-UniRule"/>
</dbReference>
<feature type="domain" description="Orotidine 5'-phosphate decarboxylase" evidence="8">
    <location>
        <begin position="15"/>
        <end position="266"/>
    </location>
</feature>
<evidence type="ECO:0000256" key="5">
    <source>
        <dbReference type="ARBA" id="ARBA00023239"/>
    </source>
</evidence>
<feature type="active site" description="Proton donor" evidence="7">
    <location>
        <position position="97"/>
    </location>
</feature>
<evidence type="ECO:0000256" key="7">
    <source>
        <dbReference type="HAMAP-Rule" id="MF_01215"/>
    </source>
</evidence>
<dbReference type="FunFam" id="3.20.20.70:FF:000246">
    <property type="entry name" value="Orotidine 5'-phosphate decarboxylase"/>
    <property type="match status" value="1"/>
</dbReference>
<dbReference type="HAMAP" id="MF_01215">
    <property type="entry name" value="OMPdecase_type2"/>
    <property type="match status" value="1"/>
</dbReference>
<dbReference type="RefSeq" id="WP_250859492.1">
    <property type="nucleotide sequence ID" value="NZ_JAGSOJ010000002.1"/>
</dbReference>
<dbReference type="InterPro" id="IPR001754">
    <property type="entry name" value="OMPdeCOase_dom"/>
</dbReference>
<evidence type="ECO:0000256" key="6">
    <source>
        <dbReference type="ARBA" id="ARBA00049157"/>
    </source>
</evidence>
<dbReference type="EMBL" id="JAGSOJ010000002">
    <property type="protein sequence ID" value="MCM1990460.1"/>
    <property type="molecule type" value="Genomic_DNA"/>
</dbReference>
<evidence type="ECO:0000256" key="3">
    <source>
        <dbReference type="ARBA" id="ARBA00022793"/>
    </source>
</evidence>
<dbReference type="PROSITE" id="PS00156">
    <property type="entry name" value="OMPDECASE"/>
    <property type="match status" value="1"/>
</dbReference>
<dbReference type="GO" id="GO:0006207">
    <property type="term" value="P:'de novo' pyrimidine nucleobase biosynthetic process"/>
    <property type="evidence" value="ECO:0007669"/>
    <property type="project" value="InterPro"/>
</dbReference>
<protein>
    <recommendedName>
        <fullName evidence="7">Orotidine 5'-phosphate decarboxylase</fullName>
        <ecNumber evidence="7">4.1.1.23</ecNumber>
    </recommendedName>
    <alternativeName>
        <fullName evidence="7">OMP decarboxylase</fullName>
        <shortName evidence="7">OMPDCase</shortName>
        <shortName evidence="7">OMPdecase</shortName>
    </alternativeName>
</protein>
<dbReference type="SUPFAM" id="SSF51366">
    <property type="entry name" value="Ribulose-phoshate binding barrel"/>
    <property type="match status" value="1"/>
</dbReference>
<dbReference type="InterPro" id="IPR011995">
    <property type="entry name" value="OMPdecase_type-2"/>
</dbReference>
<dbReference type="Pfam" id="PF00215">
    <property type="entry name" value="OMPdecase"/>
    <property type="match status" value="1"/>
</dbReference>
<keyword evidence="4 7" id="KW-0665">Pyrimidine biosynthesis</keyword>
<evidence type="ECO:0000256" key="1">
    <source>
        <dbReference type="ARBA" id="ARBA00004861"/>
    </source>
</evidence>
<dbReference type="InterPro" id="IPR011060">
    <property type="entry name" value="RibuloseP-bd_barrel"/>
</dbReference>
<reference evidence="9" key="1">
    <citation type="journal article" date="2021" name="mSystems">
        <title>Bacteria and Archaea Synergistically Convert Glycine Betaine to Biogenic Methane in the Formosa Cold Seep of the South China Sea.</title>
        <authorList>
            <person name="Li L."/>
            <person name="Zhang W."/>
            <person name="Zhang S."/>
            <person name="Song L."/>
            <person name="Sun Q."/>
            <person name="Zhang H."/>
            <person name="Xiang H."/>
            <person name="Dong X."/>
        </authorList>
    </citation>
    <scope>NUCLEOTIDE SEQUENCE</scope>
    <source>
        <strain evidence="9">ZWT</strain>
    </source>
</reference>
<dbReference type="PANTHER" id="PTHR43375">
    <property type="entry name" value="OROTIDINE 5'-PHOSPHATE DECARBOXYLASE"/>
    <property type="match status" value="1"/>
</dbReference>